<dbReference type="Proteomes" id="UP001314169">
    <property type="component" value="Chromosome 2"/>
</dbReference>
<evidence type="ECO:0000313" key="3">
    <source>
        <dbReference type="Proteomes" id="UP001314169"/>
    </source>
</evidence>
<sequence>MGSHLGGHWHLFLFYLVRLGWAGTALQTGAHWLCPLQLVSTAERMQGGPGRGRLYLGRGPGPSPTDCISWPFFPRRGSCPLCSGFQPRWFHWGELMPGDKDGKPKVHSIPGSSLANRGGTQCSTGAGWVTAPRHQCLLLISRNFKDLPVFSLCHLSREAGSPHPHPHLPSPYGSSDPGLSLARNLAISCFSSIKESLTRIRTEKRDGVREPRFLWPSLTAPSLEL</sequence>
<feature type="signal peptide" evidence="1">
    <location>
        <begin position="1"/>
        <end position="22"/>
    </location>
</feature>
<protein>
    <submittedName>
        <fullName evidence="2">Uncharacterized protein</fullName>
    </submittedName>
</protein>
<reference evidence="2" key="1">
    <citation type="submission" date="2023-12" db="EMBL/GenBank/DDBJ databases">
        <authorList>
            <person name="Brown T."/>
        </authorList>
    </citation>
    <scope>NUCLEOTIDE SEQUENCE</scope>
</reference>
<name>A0ABN9ZRK9_PIPNA</name>
<evidence type="ECO:0000313" key="2">
    <source>
        <dbReference type="EMBL" id="CAK6440899.1"/>
    </source>
</evidence>
<feature type="chain" id="PRO_5047044363" evidence="1">
    <location>
        <begin position="23"/>
        <end position="225"/>
    </location>
</feature>
<organism evidence="2 3">
    <name type="scientific">Pipistrellus nathusii</name>
    <name type="common">Nathusius' pipistrelle</name>
    <dbReference type="NCBI Taxonomy" id="59473"/>
    <lineage>
        <taxon>Eukaryota</taxon>
        <taxon>Metazoa</taxon>
        <taxon>Chordata</taxon>
        <taxon>Craniata</taxon>
        <taxon>Vertebrata</taxon>
        <taxon>Euteleostomi</taxon>
        <taxon>Mammalia</taxon>
        <taxon>Eutheria</taxon>
        <taxon>Laurasiatheria</taxon>
        <taxon>Chiroptera</taxon>
        <taxon>Yangochiroptera</taxon>
        <taxon>Vespertilionidae</taxon>
        <taxon>Pipistrellus</taxon>
    </lineage>
</organism>
<proteinExistence type="predicted"/>
<evidence type="ECO:0000256" key="1">
    <source>
        <dbReference type="SAM" id="SignalP"/>
    </source>
</evidence>
<dbReference type="EMBL" id="OY882859">
    <property type="protein sequence ID" value="CAK6440899.1"/>
    <property type="molecule type" value="Genomic_DNA"/>
</dbReference>
<gene>
    <name evidence="2" type="ORF">MPIPNATIZW_LOCUS9205</name>
</gene>
<keyword evidence="3" id="KW-1185">Reference proteome</keyword>
<keyword evidence="1" id="KW-0732">Signal</keyword>
<accession>A0ABN9ZRK9</accession>